<feature type="domain" description="Piezo TM1-24" evidence="3">
    <location>
        <begin position="26"/>
        <end position="357"/>
    </location>
</feature>
<dbReference type="STRING" id="8022.A0A060WYX7"/>
<sequence length="452" mass="50523">MAGDIVVGILYNLVLPLLLLAASSFRYNGLSVVYFLFFLTLPLLPNPSLTTMKGKTGKFLLLICSTSVTFLALQCFMQITFAYVPQNENEYWENVLYHLGIVRFSLVDAGNTLRLLAPDLGLFLSGLFILCLVRKLLCPAPQLNVHENCIKPSDPEDVEMSDSESEVESDVTDGSSCDSSDEITAAPVTPPQFVQKFIAFALGLRLLLSAIMNTAGKVVVTILLGLAGIALPSLTSAVYFGTFLGLVWWWVFLRSLSLLFFSTLCVMMAIFSAGHLLCLYLYQLPLAQQIVPPQDIYARLFGMTAFIRTNETEPYSLGLQADVSWPVFINPMVLLLLYYTMVALLHKWVYISEEEDTLVKSESPVEIPEDPPSFSKILFISGDRLEVLKSTTVLFFFYILLYEVSMSEEENGPSGLAVFGLFIMKHSYISALIIMMVNHFLSTTLLKFWCRH</sequence>
<dbReference type="PaxDb" id="8022-A0A060WYX7"/>
<feature type="transmembrane region" description="Helical" evidence="2">
    <location>
        <begin position="387"/>
        <end position="404"/>
    </location>
</feature>
<accession>A0A060WYX7</accession>
<dbReference type="Proteomes" id="UP000193380">
    <property type="component" value="Unassembled WGS sequence"/>
</dbReference>
<feature type="transmembrane region" description="Helical" evidence="2">
    <location>
        <begin position="115"/>
        <end position="133"/>
    </location>
</feature>
<dbReference type="Pfam" id="PF24871">
    <property type="entry name" value="Piezo_TM1-24"/>
    <property type="match status" value="1"/>
</dbReference>
<feature type="transmembrane region" description="Helical" evidence="2">
    <location>
        <begin position="323"/>
        <end position="345"/>
    </location>
</feature>
<evidence type="ECO:0000313" key="5">
    <source>
        <dbReference type="Proteomes" id="UP000193380"/>
    </source>
</evidence>
<feature type="compositionally biased region" description="Acidic residues" evidence="1">
    <location>
        <begin position="155"/>
        <end position="171"/>
    </location>
</feature>
<dbReference type="GO" id="GO:0008381">
    <property type="term" value="F:mechanosensitive monoatomic ion channel activity"/>
    <property type="evidence" value="ECO:0007669"/>
    <property type="project" value="InterPro"/>
</dbReference>
<evidence type="ECO:0000259" key="3">
    <source>
        <dbReference type="Pfam" id="PF24871"/>
    </source>
</evidence>
<evidence type="ECO:0000256" key="2">
    <source>
        <dbReference type="SAM" id="Phobius"/>
    </source>
</evidence>
<keyword evidence="2" id="KW-0812">Transmembrane</keyword>
<dbReference type="AlphaFoldDB" id="A0A060WYX7"/>
<feature type="transmembrane region" description="Helical" evidence="2">
    <location>
        <begin position="258"/>
        <end position="282"/>
    </location>
</feature>
<keyword evidence="2" id="KW-1133">Transmembrane helix</keyword>
<organism evidence="4 5">
    <name type="scientific">Oncorhynchus mykiss</name>
    <name type="common">Rainbow trout</name>
    <name type="synonym">Salmo gairdneri</name>
    <dbReference type="NCBI Taxonomy" id="8022"/>
    <lineage>
        <taxon>Eukaryota</taxon>
        <taxon>Metazoa</taxon>
        <taxon>Chordata</taxon>
        <taxon>Craniata</taxon>
        <taxon>Vertebrata</taxon>
        <taxon>Euteleostomi</taxon>
        <taxon>Actinopterygii</taxon>
        <taxon>Neopterygii</taxon>
        <taxon>Teleostei</taxon>
        <taxon>Protacanthopterygii</taxon>
        <taxon>Salmoniformes</taxon>
        <taxon>Salmonidae</taxon>
        <taxon>Salmoninae</taxon>
        <taxon>Oncorhynchus</taxon>
    </lineage>
</organism>
<keyword evidence="2" id="KW-0472">Membrane</keyword>
<dbReference type="GO" id="GO:0016020">
    <property type="term" value="C:membrane"/>
    <property type="evidence" value="ECO:0007669"/>
    <property type="project" value="InterPro"/>
</dbReference>
<dbReference type="PANTHER" id="PTHR47049:SF7">
    <property type="entry name" value="PIEZO-TYPE MECHANOSENSITIVE ION CHANNEL COMPONENT 2 ISOFORM X1"/>
    <property type="match status" value="1"/>
</dbReference>
<reference evidence="4" key="2">
    <citation type="submission" date="2014-03" db="EMBL/GenBank/DDBJ databases">
        <authorList>
            <person name="Genoscope - CEA"/>
        </authorList>
    </citation>
    <scope>NUCLEOTIDE SEQUENCE</scope>
</reference>
<evidence type="ECO:0000256" key="1">
    <source>
        <dbReference type="SAM" id="MobiDB-lite"/>
    </source>
</evidence>
<name>A0A060WYX7_ONCMY</name>
<protein>
    <recommendedName>
        <fullName evidence="3">Piezo TM1-24 domain-containing protein</fullName>
    </recommendedName>
</protein>
<feature type="transmembrane region" description="Helical" evidence="2">
    <location>
        <begin position="5"/>
        <end position="25"/>
    </location>
</feature>
<feature type="transmembrane region" description="Helical" evidence="2">
    <location>
        <begin position="197"/>
        <end position="216"/>
    </location>
</feature>
<feature type="transmembrane region" description="Helical" evidence="2">
    <location>
        <begin position="59"/>
        <end position="84"/>
    </location>
</feature>
<gene>
    <name evidence="4" type="ORF">GSONMT00028374001</name>
</gene>
<feature type="region of interest" description="Disordered" evidence="1">
    <location>
        <begin position="154"/>
        <end position="179"/>
    </location>
</feature>
<dbReference type="PANTHER" id="PTHR47049">
    <property type="entry name" value="PIEZO-TYPE MECHANOSENSITIVE ION CHANNEL HOMOLOG"/>
    <property type="match status" value="1"/>
</dbReference>
<dbReference type="EMBL" id="FR904684">
    <property type="protein sequence ID" value="CDQ69785.1"/>
    <property type="molecule type" value="Genomic_DNA"/>
</dbReference>
<reference evidence="4" key="1">
    <citation type="journal article" date="2014" name="Nat. Commun.">
        <title>The rainbow trout genome provides novel insights into evolution after whole-genome duplication in vertebrates.</title>
        <authorList>
            <person name="Berthelot C."/>
            <person name="Brunet F."/>
            <person name="Chalopin D."/>
            <person name="Juanchich A."/>
            <person name="Bernard M."/>
            <person name="Noel B."/>
            <person name="Bento P."/>
            <person name="Da Silva C."/>
            <person name="Labadie K."/>
            <person name="Alberti A."/>
            <person name="Aury J.M."/>
            <person name="Louis A."/>
            <person name="Dehais P."/>
            <person name="Bardou P."/>
            <person name="Montfort J."/>
            <person name="Klopp C."/>
            <person name="Cabau C."/>
            <person name="Gaspin C."/>
            <person name="Thorgaard G.H."/>
            <person name="Boussaha M."/>
            <person name="Quillet E."/>
            <person name="Guyomard R."/>
            <person name="Galiana D."/>
            <person name="Bobe J."/>
            <person name="Volff J.N."/>
            <person name="Genet C."/>
            <person name="Wincker P."/>
            <person name="Jaillon O."/>
            <person name="Roest Crollius H."/>
            <person name="Guiguen Y."/>
        </authorList>
    </citation>
    <scope>NUCLEOTIDE SEQUENCE [LARGE SCALE GENOMIC DNA]</scope>
</reference>
<feature type="transmembrane region" description="Helical" evidence="2">
    <location>
        <begin position="222"/>
        <end position="251"/>
    </location>
</feature>
<proteinExistence type="predicted"/>
<dbReference type="InterPro" id="IPR056769">
    <property type="entry name" value="Piezo_TM1-24"/>
</dbReference>
<dbReference type="InterPro" id="IPR027272">
    <property type="entry name" value="Piezo"/>
</dbReference>
<feature type="transmembrane region" description="Helical" evidence="2">
    <location>
        <begin position="416"/>
        <end position="441"/>
    </location>
</feature>
<evidence type="ECO:0000313" key="4">
    <source>
        <dbReference type="EMBL" id="CDQ69785.1"/>
    </source>
</evidence>
<feature type="transmembrane region" description="Helical" evidence="2">
    <location>
        <begin position="31"/>
        <end position="47"/>
    </location>
</feature>